<gene>
    <name evidence="1" type="ORF">ACX27_00765</name>
</gene>
<dbReference type="PATRIC" id="fig|224013.5.peg.183"/>
<evidence type="ECO:0000313" key="2">
    <source>
        <dbReference type="Proteomes" id="UP000062645"/>
    </source>
</evidence>
<dbReference type="AlphaFoldDB" id="A0A0M5MG40"/>
<dbReference type="Proteomes" id="UP000062645">
    <property type="component" value="Chromosome"/>
</dbReference>
<sequence>MNLLLIWDKIRRLHLNFKDVYCMGIQLYEGMFDKINLGYPTGEAKISIEDKKHELIKNLPIAGRLIASIFKIY</sequence>
<accession>A0A0M5MG40</accession>
<dbReference type="KEGG" id="npz:ACX27_00765"/>
<dbReference type="EMBL" id="CP012036">
    <property type="protein sequence ID" value="ALF51705.1"/>
    <property type="molecule type" value="Genomic_DNA"/>
</dbReference>
<name>A0A0M5MG40_9NOSO</name>
<reference evidence="2" key="1">
    <citation type="submission" date="2015-07" db="EMBL/GenBank/DDBJ databases">
        <title>Genome Of Nitrogen-Fixing Cyanobacterium Nostoc piscinale CENA21 From Solimoes/Amazon River Floodplain Sediments And Comparative Genomics To Uncover Biosynthetic Natural Products Potential.</title>
        <authorList>
            <person name="Leao T.F."/>
            <person name="Leao P.N."/>
            <person name="Guimaraes P.I."/>
            <person name="de Melo A.G.C."/>
            <person name="Ramos R.T.J."/>
            <person name="Silva A."/>
            <person name="Fiore M.F."/>
            <person name="Schneider M.P.C."/>
        </authorList>
    </citation>
    <scope>NUCLEOTIDE SEQUENCE [LARGE SCALE GENOMIC DNA]</scope>
    <source>
        <strain evidence="2">CENA21</strain>
    </source>
</reference>
<protein>
    <submittedName>
        <fullName evidence="1">Uncharacterized protein</fullName>
    </submittedName>
</protein>
<evidence type="ECO:0000313" key="1">
    <source>
        <dbReference type="EMBL" id="ALF51705.1"/>
    </source>
</evidence>
<organism evidence="1 2">
    <name type="scientific">Nostoc piscinale CENA21</name>
    <dbReference type="NCBI Taxonomy" id="224013"/>
    <lineage>
        <taxon>Bacteria</taxon>
        <taxon>Bacillati</taxon>
        <taxon>Cyanobacteriota</taxon>
        <taxon>Cyanophyceae</taxon>
        <taxon>Nostocales</taxon>
        <taxon>Nostocaceae</taxon>
        <taxon>Nostoc</taxon>
    </lineage>
</organism>
<keyword evidence="2" id="KW-1185">Reference proteome</keyword>
<reference evidence="1 2" key="2">
    <citation type="journal article" date="2016" name="Genome Announc.">
        <title>Draft Genome Sequence of the N2-Fixing Cyanobacterium Nostoc piscinale CENA21, Isolated from the Brazilian Amazon Floodplain.</title>
        <authorList>
            <person name="Leao T."/>
            <person name="Guimaraes P.I."/>
            <person name="de Melo A.G."/>
            <person name="Ramos R.T."/>
            <person name="Leao P.N."/>
            <person name="Silva A."/>
            <person name="Fiore M.F."/>
            <person name="Schneider M.P."/>
        </authorList>
    </citation>
    <scope>NUCLEOTIDE SEQUENCE [LARGE SCALE GENOMIC DNA]</scope>
    <source>
        <strain evidence="1 2">CENA21</strain>
    </source>
</reference>
<proteinExistence type="predicted"/>